<feature type="transmembrane region" description="Helical" evidence="1">
    <location>
        <begin position="86"/>
        <end position="104"/>
    </location>
</feature>
<dbReference type="EMBL" id="JACBKZ010000009">
    <property type="protein sequence ID" value="KAF5941901.1"/>
    <property type="molecule type" value="Genomic_DNA"/>
</dbReference>
<protein>
    <submittedName>
        <fullName evidence="2">Uncharacterized protein</fullName>
    </submittedName>
</protein>
<dbReference type="Proteomes" id="UP000593564">
    <property type="component" value="Unassembled WGS sequence"/>
</dbReference>
<proteinExistence type="predicted"/>
<gene>
    <name evidence="2" type="ORF">HYC85_019543</name>
</gene>
<evidence type="ECO:0000256" key="1">
    <source>
        <dbReference type="SAM" id="Phobius"/>
    </source>
</evidence>
<dbReference type="AlphaFoldDB" id="A0A7J7GPR7"/>
<reference evidence="3" key="1">
    <citation type="journal article" date="2020" name="Nat. Commun.">
        <title>Genome assembly of wild tea tree DASZ reveals pedigree and selection history of tea varieties.</title>
        <authorList>
            <person name="Zhang W."/>
            <person name="Zhang Y."/>
            <person name="Qiu H."/>
            <person name="Guo Y."/>
            <person name="Wan H."/>
            <person name="Zhang X."/>
            <person name="Scossa F."/>
            <person name="Alseekh S."/>
            <person name="Zhang Q."/>
            <person name="Wang P."/>
            <person name="Xu L."/>
            <person name="Schmidt M.H."/>
            <person name="Jia X."/>
            <person name="Li D."/>
            <person name="Zhu A."/>
            <person name="Guo F."/>
            <person name="Chen W."/>
            <person name="Ni D."/>
            <person name="Usadel B."/>
            <person name="Fernie A.R."/>
            <person name="Wen W."/>
        </authorList>
    </citation>
    <scope>NUCLEOTIDE SEQUENCE [LARGE SCALE GENOMIC DNA]</scope>
    <source>
        <strain evidence="3">cv. G240</strain>
    </source>
</reference>
<evidence type="ECO:0000313" key="3">
    <source>
        <dbReference type="Proteomes" id="UP000593564"/>
    </source>
</evidence>
<organism evidence="2 3">
    <name type="scientific">Camellia sinensis</name>
    <name type="common">Tea plant</name>
    <name type="synonym">Thea sinensis</name>
    <dbReference type="NCBI Taxonomy" id="4442"/>
    <lineage>
        <taxon>Eukaryota</taxon>
        <taxon>Viridiplantae</taxon>
        <taxon>Streptophyta</taxon>
        <taxon>Embryophyta</taxon>
        <taxon>Tracheophyta</taxon>
        <taxon>Spermatophyta</taxon>
        <taxon>Magnoliopsida</taxon>
        <taxon>eudicotyledons</taxon>
        <taxon>Gunneridae</taxon>
        <taxon>Pentapetalae</taxon>
        <taxon>asterids</taxon>
        <taxon>Ericales</taxon>
        <taxon>Theaceae</taxon>
        <taxon>Camellia</taxon>
    </lineage>
</organism>
<keyword evidence="1" id="KW-1133">Transmembrane helix</keyword>
<keyword evidence="1" id="KW-0472">Membrane</keyword>
<name>A0A7J7GPR7_CAMSI</name>
<sequence length="106" mass="12131">MMNLGDLEVGLDKVIQTSLHERLSMLTVGGRDGASVLLYLMAITTQWISGRNYDGGHLVVKVYLHSHNSISFNQILKIHVQKNPELSLLLVCKFLFWFTFLFFLTF</sequence>
<keyword evidence="3" id="KW-1185">Reference proteome</keyword>
<reference evidence="2 3" key="2">
    <citation type="submission" date="2020-07" db="EMBL/GenBank/DDBJ databases">
        <title>Genome assembly of wild tea tree DASZ reveals pedigree and selection history of tea varieties.</title>
        <authorList>
            <person name="Zhang W."/>
        </authorList>
    </citation>
    <scope>NUCLEOTIDE SEQUENCE [LARGE SCALE GENOMIC DNA]</scope>
    <source>
        <strain evidence="3">cv. G240</strain>
        <tissue evidence="2">Leaf</tissue>
    </source>
</reference>
<evidence type="ECO:0000313" key="2">
    <source>
        <dbReference type="EMBL" id="KAF5941901.1"/>
    </source>
</evidence>
<comment type="caution">
    <text evidence="2">The sequence shown here is derived from an EMBL/GenBank/DDBJ whole genome shotgun (WGS) entry which is preliminary data.</text>
</comment>
<keyword evidence="1" id="KW-0812">Transmembrane</keyword>
<accession>A0A7J7GPR7</accession>